<accession>A0AAN8UVA8</accession>
<dbReference type="AlphaFoldDB" id="A0AAN8UVA8"/>
<evidence type="ECO:0000313" key="5">
    <source>
        <dbReference type="EMBL" id="KAK6922675.1"/>
    </source>
</evidence>
<organism evidence="5 6">
    <name type="scientific">Dillenia turbinata</name>
    <dbReference type="NCBI Taxonomy" id="194707"/>
    <lineage>
        <taxon>Eukaryota</taxon>
        <taxon>Viridiplantae</taxon>
        <taxon>Streptophyta</taxon>
        <taxon>Embryophyta</taxon>
        <taxon>Tracheophyta</taxon>
        <taxon>Spermatophyta</taxon>
        <taxon>Magnoliopsida</taxon>
        <taxon>eudicotyledons</taxon>
        <taxon>Gunneridae</taxon>
        <taxon>Pentapetalae</taxon>
        <taxon>Dilleniales</taxon>
        <taxon>Dilleniaceae</taxon>
        <taxon>Dillenia</taxon>
    </lineage>
</organism>
<name>A0AAN8UVA8_9MAGN</name>
<dbReference type="Proteomes" id="UP001370490">
    <property type="component" value="Unassembled WGS sequence"/>
</dbReference>
<dbReference type="InterPro" id="IPR005299">
    <property type="entry name" value="MeTrfase_7"/>
</dbReference>
<dbReference type="Pfam" id="PF03492">
    <property type="entry name" value="Methyltransf_7"/>
    <property type="match status" value="1"/>
</dbReference>
<dbReference type="PANTHER" id="PTHR31009">
    <property type="entry name" value="S-ADENOSYL-L-METHIONINE:CARBOXYL METHYLTRANSFERASE FAMILY PROTEIN"/>
    <property type="match status" value="1"/>
</dbReference>
<proteinExistence type="predicted"/>
<sequence>MSRATPLLQETIKDLYSTSGGFTCLRVADMGCSSGPNTLLAVSNIISTVHGLCQATNFELPEFQVFLNDLPQNDFNTVFDSLPAFYNQLKKRDMLCHCFVAGAPGSFYGRVFPRRSLDFVHSSSSLHWLSQAPQGLKNNKDTIYMSDMVSNEVFQSYKKQFWDDFASFLQSRAEEVVPGGRMVLTFLGRSTPQPSSKDCYVYWQLLAQSLFDLAAQGLIQKDYVESFNMPYYGPYSAEVKEIIENEGSFKVDKLETVEVTWDPLDFDDDNEKKHLVVDKGTPTSGRNVANCVRAALEPMLASQFGSNVMDSLFDKFSEHVDQYLSVEKTKHFNIVISMTRK</sequence>
<dbReference type="GO" id="GO:0008168">
    <property type="term" value="F:methyltransferase activity"/>
    <property type="evidence" value="ECO:0007669"/>
    <property type="project" value="UniProtKB-KW"/>
</dbReference>
<dbReference type="EMBL" id="JBAMMX010000018">
    <property type="protein sequence ID" value="KAK6922675.1"/>
    <property type="molecule type" value="Genomic_DNA"/>
</dbReference>
<dbReference type="InterPro" id="IPR042086">
    <property type="entry name" value="MeTrfase_capping"/>
</dbReference>
<dbReference type="InterPro" id="IPR029063">
    <property type="entry name" value="SAM-dependent_MTases_sf"/>
</dbReference>
<dbReference type="SUPFAM" id="SSF53335">
    <property type="entry name" value="S-adenosyl-L-methionine-dependent methyltransferases"/>
    <property type="match status" value="1"/>
</dbReference>
<keyword evidence="3" id="KW-0479">Metal-binding</keyword>
<evidence type="ECO:0000256" key="3">
    <source>
        <dbReference type="ARBA" id="ARBA00022723"/>
    </source>
</evidence>
<dbReference type="GO" id="GO:0046872">
    <property type="term" value="F:metal ion binding"/>
    <property type="evidence" value="ECO:0007669"/>
    <property type="project" value="UniProtKB-KW"/>
</dbReference>
<evidence type="ECO:0000313" key="6">
    <source>
        <dbReference type="Proteomes" id="UP001370490"/>
    </source>
</evidence>
<gene>
    <name evidence="5" type="ORF">RJ641_010979</name>
</gene>
<keyword evidence="2" id="KW-0808">Transferase</keyword>
<keyword evidence="1 5" id="KW-0489">Methyltransferase</keyword>
<evidence type="ECO:0000256" key="2">
    <source>
        <dbReference type="ARBA" id="ARBA00022679"/>
    </source>
</evidence>
<dbReference type="GO" id="GO:0032259">
    <property type="term" value="P:methylation"/>
    <property type="evidence" value="ECO:0007669"/>
    <property type="project" value="UniProtKB-KW"/>
</dbReference>
<keyword evidence="6" id="KW-1185">Reference proteome</keyword>
<protein>
    <submittedName>
        <fullName evidence="5">SAM dependent carboxyl methyltransferase</fullName>
    </submittedName>
</protein>
<keyword evidence="4" id="KW-0460">Magnesium</keyword>
<dbReference type="Gene3D" id="3.40.50.150">
    <property type="entry name" value="Vaccinia Virus protein VP39"/>
    <property type="match status" value="1"/>
</dbReference>
<evidence type="ECO:0000256" key="4">
    <source>
        <dbReference type="ARBA" id="ARBA00022842"/>
    </source>
</evidence>
<dbReference type="Gene3D" id="1.10.1200.270">
    <property type="entry name" value="Methyltransferase, alpha-helical capping domain"/>
    <property type="match status" value="1"/>
</dbReference>
<evidence type="ECO:0000256" key="1">
    <source>
        <dbReference type="ARBA" id="ARBA00022603"/>
    </source>
</evidence>
<reference evidence="5 6" key="1">
    <citation type="submission" date="2023-12" db="EMBL/GenBank/DDBJ databases">
        <title>A high-quality genome assembly for Dillenia turbinata (Dilleniales).</title>
        <authorList>
            <person name="Chanderbali A."/>
        </authorList>
    </citation>
    <scope>NUCLEOTIDE SEQUENCE [LARGE SCALE GENOMIC DNA]</scope>
    <source>
        <strain evidence="5">LSX21</strain>
        <tissue evidence="5">Leaf</tissue>
    </source>
</reference>
<comment type="caution">
    <text evidence="5">The sequence shown here is derived from an EMBL/GenBank/DDBJ whole genome shotgun (WGS) entry which is preliminary data.</text>
</comment>